<evidence type="ECO:0000256" key="15">
    <source>
        <dbReference type="ARBA" id="ARBA00022845"/>
    </source>
</evidence>
<feature type="domain" description="Helicase ATP-binding" evidence="28">
    <location>
        <begin position="1196"/>
        <end position="1366"/>
    </location>
</feature>
<dbReference type="PANTHER" id="PTHR19306">
    <property type="entry name" value="STRUCTURAL MAINTENANCE OF CHROMOSOMES 5,6 SMC5, SMC6"/>
    <property type="match status" value="1"/>
</dbReference>
<dbReference type="GO" id="GO:0010494">
    <property type="term" value="C:cytoplasmic stress granule"/>
    <property type="evidence" value="ECO:0007669"/>
    <property type="project" value="UniProtKB-ARBA"/>
</dbReference>
<keyword evidence="20" id="KW-0539">Nucleus</keyword>
<keyword evidence="8" id="KW-0507">mRNA processing</keyword>
<evidence type="ECO:0000256" key="21">
    <source>
        <dbReference type="ARBA" id="ARBA00038316"/>
    </source>
</evidence>
<evidence type="ECO:0000256" key="5">
    <source>
        <dbReference type="ARBA" id="ARBA00012552"/>
    </source>
</evidence>
<feature type="compositionally biased region" description="Basic residues" evidence="27">
    <location>
        <begin position="40"/>
        <end position="49"/>
    </location>
</feature>
<feature type="region of interest" description="Disordered" evidence="27">
    <location>
        <begin position="1"/>
        <end position="87"/>
    </location>
</feature>
<dbReference type="GO" id="GO:0006417">
    <property type="term" value="P:regulation of translation"/>
    <property type="evidence" value="ECO:0007669"/>
    <property type="project" value="UniProtKB-KW"/>
</dbReference>
<dbReference type="GO" id="GO:0003697">
    <property type="term" value="F:single-stranded DNA binding"/>
    <property type="evidence" value="ECO:0007669"/>
    <property type="project" value="TreeGrafter"/>
</dbReference>
<evidence type="ECO:0000256" key="24">
    <source>
        <dbReference type="ARBA" id="ARBA00047984"/>
    </source>
</evidence>
<feature type="region of interest" description="Disordered" evidence="27">
    <location>
        <begin position="460"/>
        <end position="501"/>
    </location>
</feature>
<dbReference type="InterPro" id="IPR014014">
    <property type="entry name" value="RNA_helicase_DEAD_Q_motif"/>
</dbReference>
<evidence type="ECO:0000256" key="14">
    <source>
        <dbReference type="ARBA" id="ARBA00022840"/>
    </source>
</evidence>
<dbReference type="FunFam" id="3.40.50.300:FF:000364">
    <property type="entry name" value="ATP-dependent RNA helicase DDX6"/>
    <property type="match status" value="1"/>
</dbReference>
<feature type="short sequence motif" description="Q motif" evidence="25">
    <location>
        <begin position="1165"/>
        <end position="1193"/>
    </location>
</feature>
<keyword evidence="12" id="KW-0347">Helicase</keyword>
<evidence type="ECO:0000256" key="26">
    <source>
        <dbReference type="SAM" id="Coils"/>
    </source>
</evidence>
<evidence type="ECO:0000256" key="4">
    <source>
        <dbReference type="ARBA" id="ARBA00006793"/>
    </source>
</evidence>
<evidence type="ECO:0000256" key="2">
    <source>
        <dbReference type="ARBA" id="ARBA00004201"/>
    </source>
</evidence>
<dbReference type="InterPro" id="IPR038729">
    <property type="entry name" value="Rad50/SbcC_AAA"/>
</dbReference>
<feature type="region of interest" description="Disordered" evidence="27">
    <location>
        <begin position="367"/>
        <end position="412"/>
    </location>
</feature>
<evidence type="ECO:0000259" key="30">
    <source>
        <dbReference type="PROSITE" id="PS51195"/>
    </source>
</evidence>
<dbReference type="InterPro" id="IPR001650">
    <property type="entry name" value="Helicase_C-like"/>
</dbReference>
<dbReference type="EC" id="3.6.4.13" evidence="5"/>
<comment type="similarity">
    <text evidence="4">Belongs to the SMC family. SMC6 subfamily.</text>
</comment>
<keyword evidence="32" id="KW-1185">Reference proteome</keyword>
<evidence type="ECO:0000256" key="16">
    <source>
        <dbReference type="ARBA" id="ARBA00022884"/>
    </source>
</evidence>
<dbReference type="Pfam" id="PF13476">
    <property type="entry name" value="AAA_23"/>
    <property type="match status" value="1"/>
</dbReference>
<keyword evidence="13" id="KW-0509">mRNA transport</keyword>
<evidence type="ECO:0000313" key="32">
    <source>
        <dbReference type="Proteomes" id="UP000053317"/>
    </source>
</evidence>
<comment type="caution">
    <text evidence="31">The sequence shown here is derived from an EMBL/GenBank/DDBJ whole genome shotgun (WGS) entry which is preliminary data.</text>
</comment>
<dbReference type="SUPFAM" id="SSF52540">
    <property type="entry name" value="P-loop containing nucleoside triphosphate hydrolases"/>
    <property type="match status" value="2"/>
</dbReference>
<evidence type="ECO:0000256" key="27">
    <source>
        <dbReference type="SAM" id="MobiDB-lite"/>
    </source>
</evidence>
<evidence type="ECO:0000313" key="31">
    <source>
        <dbReference type="EMBL" id="KKY21595.1"/>
    </source>
</evidence>
<dbReference type="PROSITE" id="PS00039">
    <property type="entry name" value="DEAD_ATP_HELICASE"/>
    <property type="match status" value="1"/>
</dbReference>
<dbReference type="GO" id="GO:0003723">
    <property type="term" value="F:RNA binding"/>
    <property type="evidence" value="ECO:0007669"/>
    <property type="project" value="UniProtKB-KW"/>
</dbReference>
<dbReference type="GO" id="GO:0005634">
    <property type="term" value="C:nucleus"/>
    <property type="evidence" value="ECO:0007669"/>
    <property type="project" value="UniProtKB-SubCell"/>
</dbReference>
<organism evidence="31 32">
    <name type="scientific">Phaeomoniella chlamydospora</name>
    <name type="common">Phaeoacremonium chlamydosporum</name>
    <dbReference type="NCBI Taxonomy" id="158046"/>
    <lineage>
        <taxon>Eukaryota</taxon>
        <taxon>Fungi</taxon>
        <taxon>Dikarya</taxon>
        <taxon>Ascomycota</taxon>
        <taxon>Pezizomycotina</taxon>
        <taxon>Eurotiomycetes</taxon>
        <taxon>Chaetothyriomycetidae</taxon>
        <taxon>Phaeomoniellales</taxon>
        <taxon>Phaeomoniellaceae</taxon>
        <taxon>Phaeomoniella</taxon>
    </lineage>
</organism>
<feature type="domain" description="Helicase C-terminal" evidence="29">
    <location>
        <begin position="1376"/>
        <end position="1536"/>
    </location>
</feature>
<feature type="compositionally biased region" description="Polar residues" evidence="27">
    <location>
        <begin position="10"/>
        <end position="31"/>
    </location>
</feature>
<evidence type="ECO:0000256" key="11">
    <source>
        <dbReference type="ARBA" id="ARBA00022801"/>
    </source>
</evidence>
<evidence type="ECO:0000256" key="20">
    <source>
        <dbReference type="ARBA" id="ARBA00023242"/>
    </source>
</evidence>
<dbReference type="GO" id="GO:0016787">
    <property type="term" value="F:hydrolase activity"/>
    <property type="evidence" value="ECO:0007669"/>
    <property type="project" value="UniProtKB-KW"/>
</dbReference>
<evidence type="ECO:0000256" key="7">
    <source>
        <dbReference type="ARBA" id="ARBA00022490"/>
    </source>
</evidence>
<feature type="compositionally biased region" description="Basic and acidic residues" evidence="27">
    <location>
        <begin position="460"/>
        <end position="478"/>
    </location>
</feature>
<feature type="compositionally biased region" description="Basic and acidic residues" evidence="27">
    <location>
        <begin position="490"/>
        <end position="501"/>
    </location>
</feature>
<feature type="compositionally biased region" description="Low complexity" evidence="27">
    <location>
        <begin position="367"/>
        <end position="376"/>
    </location>
</feature>
<dbReference type="GO" id="GO:0006397">
    <property type="term" value="P:mRNA processing"/>
    <property type="evidence" value="ECO:0007669"/>
    <property type="project" value="UniProtKB-KW"/>
</dbReference>
<keyword evidence="17 26" id="KW-0175">Coiled coil</keyword>
<dbReference type="PANTHER" id="PTHR19306:SF6">
    <property type="entry name" value="STRUCTURAL MAINTENANCE OF CHROMOSOMES PROTEIN 6"/>
    <property type="match status" value="1"/>
</dbReference>
<dbReference type="GO" id="GO:0000724">
    <property type="term" value="P:double-strand break repair via homologous recombination"/>
    <property type="evidence" value="ECO:0007669"/>
    <property type="project" value="TreeGrafter"/>
</dbReference>
<feature type="compositionally biased region" description="Polar residues" evidence="27">
    <location>
        <begin position="1126"/>
        <end position="1143"/>
    </location>
</feature>
<dbReference type="FunFam" id="3.40.50.300:FF:000114">
    <property type="entry name" value="ATP-dependent RNA helicase DDX6"/>
    <property type="match status" value="1"/>
</dbReference>
<keyword evidence="7" id="KW-0963">Cytoplasm</keyword>
<feature type="compositionally biased region" description="Gly residues" evidence="27">
    <location>
        <begin position="1595"/>
        <end position="1609"/>
    </location>
</feature>
<evidence type="ECO:0000256" key="6">
    <source>
        <dbReference type="ARBA" id="ARBA00022454"/>
    </source>
</evidence>
<feature type="compositionally biased region" description="Low complexity" evidence="27">
    <location>
        <begin position="1571"/>
        <end position="1580"/>
    </location>
</feature>
<keyword evidence="9" id="KW-0547">Nucleotide-binding</keyword>
<evidence type="ECO:0000256" key="25">
    <source>
        <dbReference type="PROSITE-ProRule" id="PRU00552"/>
    </source>
</evidence>
<dbReference type="CDD" id="cd18787">
    <property type="entry name" value="SF2_C_DEAD"/>
    <property type="match status" value="1"/>
</dbReference>
<dbReference type="Pfam" id="PF00270">
    <property type="entry name" value="DEAD"/>
    <property type="match status" value="1"/>
</dbReference>
<feature type="compositionally biased region" description="Pro residues" evidence="27">
    <location>
        <begin position="1545"/>
        <end position="1556"/>
    </location>
</feature>
<dbReference type="EMBL" id="LCWF01000083">
    <property type="protein sequence ID" value="KKY21595.1"/>
    <property type="molecule type" value="Genomic_DNA"/>
</dbReference>
<comment type="catalytic activity">
    <reaction evidence="24">
        <text>ATP + H2O = ADP + phosphate + H(+)</text>
        <dbReference type="Rhea" id="RHEA:13065"/>
        <dbReference type="ChEBI" id="CHEBI:15377"/>
        <dbReference type="ChEBI" id="CHEBI:15378"/>
        <dbReference type="ChEBI" id="CHEBI:30616"/>
        <dbReference type="ChEBI" id="CHEBI:43474"/>
        <dbReference type="ChEBI" id="CHEBI:456216"/>
        <dbReference type="EC" id="3.6.4.13"/>
    </reaction>
</comment>
<dbReference type="Gene3D" id="3.40.50.300">
    <property type="entry name" value="P-loop containing nucleotide triphosphate hydrolases"/>
    <property type="match status" value="4"/>
</dbReference>
<keyword evidence="13" id="KW-0813">Transport</keyword>
<comment type="subcellular location">
    <subcellularLocation>
        <location evidence="3">Chromosome</location>
    </subcellularLocation>
    <subcellularLocation>
        <location evidence="2">Cytoplasm</location>
        <location evidence="2">P-body</location>
    </subcellularLocation>
    <subcellularLocation>
        <location evidence="1">Nucleus</location>
    </subcellularLocation>
</comment>
<comment type="similarity">
    <text evidence="21">Belongs to the DEAD box helicase family. DDX6/DHH1 subfamily.</text>
</comment>
<dbReference type="CDD" id="cd17940">
    <property type="entry name" value="DEADc_DDX6"/>
    <property type="match status" value="1"/>
</dbReference>
<evidence type="ECO:0000256" key="9">
    <source>
        <dbReference type="ARBA" id="ARBA00022741"/>
    </source>
</evidence>
<evidence type="ECO:0000256" key="23">
    <source>
        <dbReference type="ARBA" id="ARBA00040448"/>
    </source>
</evidence>
<keyword evidence="15" id="KW-0810">Translation regulation</keyword>
<feature type="domain" description="DEAD-box RNA helicase Q" evidence="30">
    <location>
        <begin position="1165"/>
        <end position="1193"/>
    </location>
</feature>
<dbReference type="GO" id="GO:0051028">
    <property type="term" value="P:mRNA transport"/>
    <property type="evidence" value="ECO:0007669"/>
    <property type="project" value="UniProtKB-KW"/>
</dbReference>
<keyword evidence="10" id="KW-0227">DNA damage</keyword>
<dbReference type="InterPro" id="IPR027417">
    <property type="entry name" value="P-loop_NTPase"/>
</dbReference>
<keyword evidence="14" id="KW-0067">ATP-binding</keyword>
<keyword evidence="18" id="KW-0233">DNA recombination</keyword>
<evidence type="ECO:0000256" key="18">
    <source>
        <dbReference type="ARBA" id="ARBA00023172"/>
    </source>
</evidence>
<proteinExistence type="inferred from homology"/>
<feature type="compositionally biased region" description="Basic and acidic residues" evidence="27">
    <location>
        <begin position="388"/>
        <end position="406"/>
    </location>
</feature>
<dbReference type="PROSITE" id="PS51195">
    <property type="entry name" value="Q_MOTIF"/>
    <property type="match status" value="1"/>
</dbReference>
<dbReference type="GO" id="GO:0003724">
    <property type="term" value="F:RNA helicase activity"/>
    <property type="evidence" value="ECO:0007669"/>
    <property type="project" value="UniProtKB-EC"/>
</dbReference>
<dbReference type="Proteomes" id="UP000053317">
    <property type="component" value="Unassembled WGS sequence"/>
</dbReference>
<protein>
    <recommendedName>
        <fullName evidence="22">ATP-dependent RNA helicase DHH1</fullName>
        <ecNumber evidence="5">3.6.4.13</ecNumber>
    </recommendedName>
    <alternativeName>
        <fullName evidence="23">ATP-dependent RNA helicase dhh1</fullName>
    </alternativeName>
</protein>
<keyword evidence="6" id="KW-0158">Chromosome</keyword>
<dbReference type="InterPro" id="IPR011545">
    <property type="entry name" value="DEAD/DEAH_box_helicase_dom"/>
</dbReference>
<feature type="compositionally biased region" description="Low complexity" evidence="27">
    <location>
        <begin position="73"/>
        <end position="83"/>
    </location>
</feature>
<sequence length="1625" mass="184033">MAPLKRGIDSLSNNESQSDAASLNGYESSDAGSDILQQAARKRAKLSKRHQADEDTPADDEIVNDDSDETDDSNQQTTQTTQQLGNLPADNGIFRSIQVINFMCHKNFEFTFGPLINFICGKNGSGKSAVLTALTLCLGGKASSTNRGQSLKNFIKQGEDSASIIVKIKNEGIGAYLPDEYGKTIIVERHFNKSGTSGFKIKSEKGRIVSTRKGDLDEICEFFVFQIDNPMNVLSQDLARQFIGSSSPQEKYKFYMRGIQLEQLDQDYTILQEAIANMEKRLELREDDIKLLEERKEKARLKLQMSDRHESLRDRIRNYRRQMAWAQVEEQERIVESFDDQLQTADHRIAEAEAETTQFEEAFEAAHNAASRAGAAQEDVGREIQQAEEEKKEVKSAHDAAKHELSDFQGQQRAIRDALKAADTSIAEREREIANEKQRLEDLHGGSHGRRLAELDRLKDDAESARDAHKDHQNARAELDDDLETAETAMSEKRKPIERQREEIEKAEGLLQTMMRNHGAQNNAFHERMPILLREIERESSFAEKPVGPVGNHIRLLKPEWSSQLEKAFGATLSSFIVTSKRDMEILSKIMKRVKCELQILIGSSRAIDTRPHEPEESFDTVFRALAIDNDLVKNQLIIQHGIEQTLLIADLAQASRVLYDGPRPRNVKRCYCIHQYEKRKGFHLTYTRDGRGSQDPIGEFRGRPRMKTDIEIQINLQRDAIQGLKRQLSRLEEEFRGAGSQVETCKQAITRHKREERELQIASQRADDAVDELKEEIEKDSVEDGRLEVLEQSLEEAKEEKTVNEGSYQDSVNAIDQAKQKLLVERNRLAGMDARLEELRSKQRRVDAEAVRLAQDRKNALGEKNAAFSRIDDAKEDRARLNRRRQEVVDRVADYTEKASQISGRVNVDPGETPTSLDKKLEKLENDLRRMQHQSGGTREELAIEAARTHEAYQTALESVLGLKRLGQKLNQSLAQRKKRWRLFRGYITRRAKSQFQAFLSERSFRGKILTNHEKKLLDIQVEPDITKAKSSGREAKTLSGGEKSFSQICLLLSIWEAMGSRIRCLDEFDVFMDSVNRRMSIELLMSAARRSAGRQFILISPGAKEDFRMAPDVHVQELRPPERGQTTLELSDGTSDSDWKSQLNLPTKDSRVQTEDVTATKGLEFEDFYIKRDLLMGIFEAGFEKPSPIQEETIPVALTGRDILARAKNGTGKTAAFIIPTLERINPKNPKTQALILVPTRELALQTSQVCKTLGKHLGLNVMVTTGGTGLKDDIIRLGDTVHIIVGTPGRILDLASKGVADLSECPIFVMDEADKLLSPEFTPVIEQLLNFHPKDRQVMLFSATFPLIVKSFKDKHMRNPYEINLMDELTLRGITQYYAFVEEKQKVHCLNTLFSKLQINQSIIFCNSTNRVELLAKKITELGYSCFYSHAKMLQSNRNRVFHDFRNGVCRNLVCSDLLTRGIDIQAVNVVINFDFPKNAETYLHRIGRSGRYGHRGLAINLINWEDRFNLYRIEQELGTEIQPIPQTIDKGLYVYDNPENIPRPPSSAPPRRPSQSTIQPGQVPANGEQQQPRRQGYQGGRGNYQHRSGSYRGGRGQGRGRGGGIDSARSNGQSTGQVTQA</sequence>
<reference evidence="31 32" key="2">
    <citation type="submission" date="2015-05" db="EMBL/GenBank/DDBJ databases">
        <authorList>
            <person name="Morales-Cruz A."/>
            <person name="Amrine K.C."/>
            <person name="Cantu D."/>
        </authorList>
    </citation>
    <scope>NUCLEOTIDE SEQUENCE [LARGE SCALE GENOMIC DNA]</scope>
    <source>
        <strain evidence="31">UCRPC4</strain>
    </source>
</reference>
<feature type="region of interest" description="Disordered" evidence="27">
    <location>
        <begin position="1122"/>
        <end position="1143"/>
    </location>
</feature>
<evidence type="ECO:0000256" key="17">
    <source>
        <dbReference type="ARBA" id="ARBA00023054"/>
    </source>
</evidence>
<keyword evidence="19" id="KW-0234">DNA repair</keyword>
<dbReference type="InterPro" id="IPR014001">
    <property type="entry name" value="Helicase_ATP-bd"/>
</dbReference>
<feature type="region of interest" description="Disordered" evidence="27">
    <location>
        <begin position="1538"/>
        <end position="1625"/>
    </location>
</feature>
<evidence type="ECO:0000256" key="12">
    <source>
        <dbReference type="ARBA" id="ARBA00022806"/>
    </source>
</evidence>
<feature type="compositionally biased region" description="Acidic residues" evidence="27">
    <location>
        <begin position="54"/>
        <end position="72"/>
    </location>
</feature>
<dbReference type="SMART" id="SM00490">
    <property type="entry name" value="HELICc"/>
    <property type="match status" value="1"/>
</dbReference>
<feature type="coiled-coil region" evidence="26">
    <location>
        <begin position="715"/>
        <end position="942"/>
    </location>
</feature>
<dbReference type="PROSITE" id="PS51194">
    <property type="entry name" value="HELICASE_CTER"/>
    <property type="match status" value="1"/>
</dbReference>
<evidence type="ECO:0000259" key="28">
    <source>
        <dbReference type="PROSITE" id="PS51192"/>
    </source>
</evidence>
<evidence type="ECO:0000256" key="19">
    <source>
        <dbReference type="ARBA" id="ARBA00023204"/>
    </source>
</evidence>
<dbReference type="OrthoDB" id="10265785at2759"/>
<evidence type="ECO:0000256" key="3">
    <source>
        <dbReference type="ARBA" id="ARBA00004286"/>
    </source>
</evidence>
<name>A0A0G2GY80_PHACM</name>
<gene>
    <name evidence="31" type="ORF">UCRPC4_g03546</name>
</gene>
<keyword evidence="16" id="KW-0694">RNA-binding</keyword>
<evidence type="ECO:0000256" key="13">
    <source>
        <dbReference type="ARBA" id="ARBA00022816"/>
    </source>
</evidence>
<keyword evidence="11" id="KW-0378">Hydrolase</keyword>
<dbReference type="InterPro" id="IPR000629">
    <property type="entry name" value="RNA-helicase_DEAD-box_CS"/>
</dbReference>
<dbReference type="GO" id="GO:0000932">
    <property type="term" value="C:P-body"/>
    <property type="evidence" value="ECO:0007669"/>
    <property type="project" value="UniProtKB-SubCell"/>
</dbReference>
<evidence type="ECO:0000256" key="1">
    <source>
        <dbReference type="ARBA" id="ARBA00004123"/>
    </source>
</evidence>
<dbReference type="Pfam" id="PF00271">
    <property type="entry name" value="Helicase_C"/>
    <property type="match status" value="1"/>
</dbReference>
<dbReference type="GO" id="GO:0005524">
    <property type="term" value="F:ATP binding"/>
    <property type="evidence" value="ECO:0007669"/>
    <property type="project" value="UniProtKB-KW"/>
</dbReference>
<evidence type="ECO:0000256" key="8">
    <source>
        <dbReference type="ARBA" id="ARBA00022664"/>
    </source>
</evidence>
<dbReference type="GO" id="GO:0003684">
    <property type="term" value="F:damaged DNA binding"/>
    <property type="evidence" value="ECO:0007669"/>
    <property type="project" value="TreeGrafter"/>
</dbReference>
<dbReference type="GO" id="GO:0035861">
    <property type="term" value="C:site of double-strand break"/>
    <property type="evidence" value="ECO:0007669"/>
    <property type="project" value="TreeGrafter"/>
</dbReference>
<dbReference type="PROSITE" id="PS51192">
    <property type="entry name" value="HELICASE_ATP_BIND_1"/>
    <property type="match status" value="1"/>
</dbReference>
<evidence type="ECO:0000259" key="29">
    <source>
        <dbReference type="PROSITE" id="PS51194"/>
    </source>
</evidence>
<evidence type="ECO:0000256" key="10">
    <source>
        <dbReference type="ARBA" id="ARBA00022763"/>
    </source>
</evidence>
<accession>A0A0G2GY80</accession>
<feature type="compositionally biased region" description="Polar residues" evidence="27">
    <location>
        <begin position="1615"/>
        <end position="1625"/>
    </location>
</feature>
<evidence type="ECO:0000256" key="22">
    <source>
        <dbReference type="ARBA" id="ARBA00040210"/>
    </source>
</evidence>
<dbReference type="GO" id="GO:0030915">
    <property type="term" value="C:Smc5-Smc6 complex"/>
    <property type="evidence" value="ECO:0007669"/>
    <property type="project" value="TreeGrafter"/>
</dbReference>
<reference evidence="31 32" key="1">
    <citation type="submission" date="2015-05" db="EMBL/GenBank/DDBJ databases">
        <title>Distinctive expansion of gene families associated with plant cell wall degradation and secondary metabolism in the genomes of grapevine trunk pathogens.</title>
        <authorList>
            <person name="Lawrence D.P."/>
            <person name="Travadon R."/>
            <person name="Rolshausen P.E."/>
            <person name="Baumgartner K."/>
        </authorList>
    </citation>
    <scope>NUCLEOTIDE SEQUENCE [LARGE SCALE GENOMIC DNA]</scope>
    <source>
        <strain evidence="31">UCRPC4</strain>
    </source>
</reference>
<dbReference type="SMART" id="SM00487">
    <property type="entry name" value="DEXDc"/>
    <property type="match status" value="1"/>
</dbReference>